<dbReference type="Gene3D" id="2.120.10.30">
    <property type="entry name" value="TolB, C-terminal domain"/>
    <property type="match status" value="1"/>
</dbReference>
<dbReference type="EMBL" id="JBBPFD010000018">
    <property type="protein sequence ID" value="KAK7889832.1"/>
    <property type="molecule type" value="Genomic_DNA"/>
</dbReference>
<dbReference type="SMART" id="SM00181">
    <property type="entry name" value="EGF"/>
    <property type="match status" value="2"/>
</dbReference>
<dbReference type="Gene3D" id="2.10.25.10">
    <property type="entry name" value="Laminin"/>
    <property type="match status" value="1"/>
</dbReference>
<dbReference type="FunFam" id="2.10.25.10:FF:000009">
    <property type="entry name" value="Low-density lipoprotein receptor isoform 1"/>
    <property type="match status" value="1"/>
</dbReference>
<dbReference type="InterPro" id="IPR023415">
    <property type="entry name" value="LDLR_class-A_CS"/>
</dbReference>
<feature type="repeat" description="LDL-receptor class B" evidence="15">
    <location>
        <begin position="393"/>
        <end position="436"/>
    </location>
</feature>
<feature type="disulfide bond" evidence="14">
    <location>
        <begin position="37"/>
        <end position="55"/>
    </location>
</feature>
<comment type="caution">
    <text evidence="14">Lacks conserved residue(s) required for the propagation of feature annotation.</text>
</comment>
<sequence length="649" mass="71130">MGHLGVLFAVFLFSYSWDRTLGVPGPSVCQEALQFRCGDGLCVSRLGVCDGQPQCKDGSDERDCGDRCERGEFYCGDGHCIPAHFLCDGKVHCDDGSDEVLCQNCTSGVFCRASGLCLSKHQLCDGKTDCEDGSDEDPSVCGSSTSVCAASEFKCGDGKCIRHSYKCDNTADCSDASDEENCDVNECLFDNGGCPYVCVDEPQGFHCDCPNNTRLVGDSQCEEINPCLEVDVCDQLCFDTNDRLTCSCHEGYVKGSAEGDCAAKGGAAQLIYTDNEGVHFINISGSMYKKVKSLHGRRHLAVLASNNTLFWAQQGSTSIYRLFHNTRQHAAQLLFKTTSSVSGLAVDYIHSLLFWASADSGSLHVGLLDGSAQRVLLTGLDKPCAVTVDPTQGMIFWAECGNDPKIEKSTLDGRYRKTLVNTLINNPVALSLDMPRQLLYWVDQGLRRISRVNLEGHYRKTVVESNGFLDQPFGLALFEGFIYWSDEVSHSICRANKHDGRQLEVVLKNITSPGSVVISHPALQPSRQAACGPERCQYICAVSAEVQTLDINCTENGHNRSQGFPTISRTVPASALSDSTFTGLLALTMFLVILLLGLFLWWCREELQPHRGFDHSLSLKESRDPLMLDTNLDPTPCTKKETLFKLDLD</sequence>
<feature type="disulfide bond" evidence="14">
    <location>
        <begin position="68"/>
        <end position="80"/>
    </location>
</feature>
<keyword evidence="6 17" id="KW-0732">Signal</keyword>
<gene>
    <name evidence="20" type="ORF">WMY93_025392</name>
</gene>
<dbReference type="SUPFAM" id="SSF57424">
    <property type="entry name" value="LDL receptor-like module"/>
    <property type="match status" value="4"/>
</dbReference>
<dbReference type="InterPro" id="IPR000033">
    <property type="entry name" value="LDLR_classB_rpt"/>
</dbReference>
<dbReference type="PRINTS" id="PR00261">
    <property type="entry name" value="LDLRECEPTOR"/>
</dbReference>
<keyword evidence="4" id="KW-0254">Endocytosis</keyword>
<keyword evidence="5 16" id="KW-0812">Transmembrane</keyword>
<dbReference type="FunFam" id="4.10.400.10:FF:000034">
    <property type="entry name" value="Low-density lipoprotein receptor-related protein 2"/>
    <property type="match status" value="1"/>
</dbReference>
<feature type="disulfide bond" evidence="14">
    <location>
        <begin position="75"/>
        <end position="93"/>
    </location>
</feature>
<dbReference type="FunFam" id="2.120.10.30:FF:000241">
    <property type="entry name" value="Low-density lipoprotein receptor-related protein 6"/>
    <property type="match status" value="1"/>
</dbReference>
<dbReference type="CDD" id="cd00112">
    <property type="entry name" value="LDLa"/>
    <property type="match status" value="4"/>
</dbReference>
<protein>
    <recommendedName>
        <fullName evidence="22">Very low-density lipoprotein receptor</fullName>
    </recommendedName>
</protein>
<dbReference type="PROSITE" id="PS01209">
    <property type="entry name" value="LDLRA_1"/>
    <property type="match status" value="1"/>
</dbReference>
<evidence type="ECO:0000256" key="3">
    <source>
        <dbReference type="ARBA" id="ARBA00022536"/>
    </source>
</evidence>
<keyword evidence="11 14" id="KW-1015">Disulfide bond</keyword>
<evidence type="ECO:0000256" key="7">
    <source>
        <dbReference type="ARBA" id="ARBA00022737"/>
    </source>
</evidence>
<evidence type="ECO:0000256" key="1">
    <source>
        <dbReference type="ARBA" id="ARBA00004251"/>
    </source>
</evidence>
<dbReference type="SMART" id="SM00135">
    <property type="entry name" value="LY"/>
    <property type="match status" value="5"/>
</dbReference>
<dbReference type="InterPro" id="IPR000742">
    <property type="entry name" value="EGF"/>
</dbReference>
<dbReference type="InterPro" id="IPR001881">
    <property type="entry name" value="EGF-like_Ca-bd_dom"/>
</dbReference>
<keyword evidence="3" id="KW-0245">EGF-like domain</keyword>
<feature type="signal peptide" evidence="17">
    <location>
        <begin position="1"/>
        <end position="22"/>
    </location>
</feature>
<feature type="domain" description="EGF-like" evidence="19">
    <location>
        <begin position="226"/>
        <end position="262"/>
    </location>
</feature>
<keyword evidence="13" id="KW-0325">Glycoprotein</keyword>
<evidence type="ECO:0000256" key="6">
    <source>
        <dbReference type="ARBA" id="ARBA00022729"/>
    </source>
</evidence>
<feature type="domain" description="EGF-like calcium-binding" evidence="18">
    <location>
        <begin position="183"/>
        <end position="222"/>
    </location>
</feature>
<dbReference type="Proteomes" id="UP001460270">
    <property type="component" value="Unassembled WGS sequence"/>
</dbReference>
<dbReference type="AlphaFoldDB" id="A0AAW0N6R7"/>
<feature type="domain" description="EGF-like calcium-binding" evidence="18">
    <location>
        <begin position="223"/>
        <end position="262"/>
    </location>
</feature>
<name>A0AAW0N6R7_9GOBI</name>
<comment type="caution">
    <text evidence="20">The sequence shown here is derived from an EMBL/GenBank/DDBJ whole genome shotgun (WGS) entry which is preliminary data.</text>
</comment>
<evidence type="ECO:0000256" key="13">
    <source>
        <dbReference type="ARBA" id="ARBA00023180"/>
    </source>
</evidence>
<dbReference type="GO" id="GO:0006897">
    <property type="term" value="P:endocytosis"/>
    <property type="evidence" value="ECO:0007669"/>
    <property type="project" value="UniProtKB-KW"/>
</dbReference>
<accession>A0AAW0N6R7</accession>
<evidence type="ECO:0000256" key="17">
    <source>
        <dbReference type="SAM" id="SignalP"/>
    </source>
</evidence>
<dbReference type="GO" id="GO:0043235">
    <property type="term" value="C:receptor complex"/>
    <property type="evidence" value="ECO:0007669"/>
    <property type="project" value="TreeGrafter"/>
</dbReference>
<feature type="disulfide bond" evidence="14">
    <location>
        <begin position="87"/>
        <end position="102"/>
    </location>
</feature>
<feature type="domain" description="EGF-like" evidence="19">
    <location>
        <begin position="186"/>
        <end position="222"/>
    </location>
</feature>
<dbReference type="InterPro" id="IPR051221">
    <property type="entry name" value="LDLR-related"/>
</dbReference>
<feature type="disulfide bond" evidence="14">
    <location>
        <begin position="49"/>
        <end position="64"/>
    </location>
</feature>
<organism evidence="20 21">
    <name type="scientific">Mugilogobius chulae</name>
    <name type="common">yellowstripe goby</name>
    <dbReference type="NCBI Taxonomy" id="88201"/>
    <lineage>
        <taxon>Eukaryota</taxon>
        <taxon>Metazoa</taxon>
        <taxon>Chordata</taxon>
        <taxon>Craniata</taxon>
        <taxon>Vertebrata</taxon>
        <taxon>Euteleostomi</taxon>
        <taxon>Actinopterygii</taxon>
        <taxon>Neopterygii</taxon>
        <taxon>Teleostei</taxon>
        <taxon>Neoteleostei</taxon>
        <taxon>Acanthomorphata</taxon>
        <taxon>Gobiaria</taxon>
        <taxon>Gobiiformes</taxon>
        <taxon>Gobioidei</taxon>
        <taxon>Gobiidae</taxon>
        <taxon>Gobionellinae</taxon>
        <taxon>Mugilogobius</taxon>
    </lineage>
</organism>
<evidence type="ECO:0000256" key="12">
    <source>
        <dbReference type="ARBA" id="ARBA00023170"/>
    </source>
</evidence>
<evidence type="ECO:0000256" key="11">
    <source>
        <dbReference type="ARBA" id="ARBA00023157"/>
    </source>
</evidence>
<dbReference type="Gene3D" id="4.10.400.10">
    <property type="entry name" value="Low-density Lipoprotein Receptor"/>
    <property type="match status" value="4"/>
</dbReference>
<evidence type="ECO:0000313" key="20">
    <source>
        <dbReference type="EMBL" id="KAK7889832.1"/>
    </source>
</evidence>
<evidence type="ECO:0000256" key="16">
    <source>
        <dbReference type="SAM" id="Phobius"/>
    </source>
</evidence>
<dbReference type="SMART" id="SM00192">
    <property type="entry name" value="LDLa"/>
    <property type="match status" value="4"/>
</dbReference>
<evidence type="ECO:0000256" key="10">
    <source>
        <dbReference type="ARBA" id="ARBA00023136"/>
    </source>
</evidence>
<evidence type="ECO:0000256" key="15">
    <source>
        <dbReference type="PROSITE-ProRule" id="PRU00461"/>
    </source>
</evidence>
<dbReference type="PROSITE" id="PS51120">
    <property type="entry name" value="LDLRB"/>
    <property type="match status" value="2"/>
</dbReference>
<dbReference type="Pfam" id="PF00058">
    <property type="entry name" value="Ldl_recept_b"/>
    <property type="match status" value="2"/>
</dbReference>
<proteinExistence type="predicted"/>
<feature type="disulfide bond" evidence="14">
    <location>
        <begin position="105"/>
        <end position="117"/>
    </location>
</feature>
<dbReference type="SUPFAM" id="SSF57196">
    <property type="entry name" value="EGF/Laminin"/>
    <property type="match status" value="2"/>
</dbReference>
<feature type="disulfide bond" evidence="14">
    <location>
        <begin position="167"/>
        <end position="182"/>
    </location>
</feature>
<evidence type="ECO:0000256" key="14">
    <source>
        <dbReference type="PROSITE-ProRule" id="PRU00124"/>
    </source>
</evidence>
<dbReference type="Pfam" id="PF00057">
    <property type="entry name" value="Ldl_recept_a"/>
    <property type="match status" value="3"/>
</dbReference>
<keyword evidence="2" id="KW-1003">Cell membrane</keyword>
<evidence type="ECO:0000259" key="19">
    <source>
        <dbReference type="SMART" id="SM00181"/>
    </source>
</evidence>
<dbReference type="InterPro" id="IPR002172">
    <property type="entry name" value="LDrepeatLR_classA_rpt"/>
</dbReference>
<dbReference type="PANTHER" id="PTHR22722">
    <property type="entry name" value="LOW-DENSITY LIPOPROTEIN RECEPTOR-RELATED PROTEIN 2-RELATED"/>
    <property type="match status" value="1"/>
</dbReference>
<keyword evidence="10 16" id="KW-0472">Membrane</keyword>
<keyword evidence="21" id="KW-1185">Reference proteome</keyword>
<dbReference type="InterPro" id="IPR036055">
    <property type="entry name" value="LDL_receptor-like_sf"/>
</dbReference>
<dbReference type="GO" id="GO:0005886">
    <property type="term" value="C:plasma membrane"/>
    <property type="evidence" value="ECO:0007669"/>
    <property type="project" value="UniProtKB-SubCell"/>
</dbReference>
<dbReference type="PROSITE" id="PS50068">
    <property type="entry name" value="LDLRA_2"/>
    <property type="match status" value="4"/>
</dbReference>
<feature type="disulfide bond" evidence="14">
    <location>
        <begin position="148"/>
        <end position="160"/>
    </location>
</feature>
<dbReference type="SUPFAM" id="SSF63825">
    <property type="entry name" value="YWTD domain"/>
    <property type="match status" value="1"/>
</dbReference>
<keyword evidence="12" id="KW-0675">Receptor</keyword>
<keyword evidence="7" id="KW-0677">Repeat</keyword>
<evidence type="ECO:0000259" key="18">
    <source>
        <dbReference type="SMART" id="SM00179"/>
    </source>
</evidence>
<feature type="chain" id="PRO_5043463341" description="Very low-density lipoprotein receptor" evidence="17">
    <location>
        <begin position="23"/>
        <end position="649"/>
    </location>
</feature>
<evidence type="ECO:0000256" key="5">
    <source>
        <dbReference type="ARBA" id="ARBA00022692"/>
    </source>
</evidence>
<evidence type="ECO:0000256" key="2">
    <source>
        <dbReference type="ARBA" id="ARBA00022475"/>
    </source>
</evidence>
<feature type="transmembrane region" description="Helical" evidence="16">
    <location>
        <begin position="581"/>
        <end position="603"/>
    </location>
</feature>
<reference evidence="21" key="1">
    <citation type="submission" date="2024-04" db="EMBL/GenBank/DDBJ databases">
        <title>Salinicola lusitanus LLJ914,a marine bacterium isolated from the Okinawa Trough.</title>
        <authorList>
            <person name="Li J."/>
        </authorList>
    </citation>
    <scope>NUCLEOTIDE SEQUENCE [LARGE SCALE GENOMIC DNA]</scope>
</reference>
<keyword evidence="8" id="KW-0106">Calcium</keyword>
<dbReference type="GO" id="GO:0005041">
    <property type="term" value="F:low-density lipoprotein particle receptor activity"/>
    <property type="evidence" value="ECO:0007669"/>
    <property type="project" value="TreeGrafter"/>
</dbReference>
<feature type="repeat" description="LDL-receptor class B" evidence="15">
    <location>
        <begin position="437"/>
        <end position="481"/>
    </location>
</feature>
<dbReference type="PANTHER" id="PTHR22722:SF5">
    <property type="entry name" value="LOW-DENSITY LIPOPROTEIN RECEPTOR-RELATED PROTEIN 1B"/>
    <property type="match status" value="1"/>
</dbReference>
<evidence type="ECO:0000256" key="9">
    <source>
        <dbReference type="ARBA" id="ARBA00022989"/>
    </source>
</evidence>
<comment type="subcellular location">
    <subcellularLocation>
        <location evidence="1">Cell membrane</location>
        <topology evidence="1">Single-pass type I membrane protein</topology>
    </subcellularLocation>
</comment>
<evidence type="ECO:0000256" key="4">
    <source>
        <dbReference type="ARBA" id="ARBA00022583"/>
    </source>
</evidence>
<dbReference type="GO" id="GO:0005509">
    <property type="term" value="F:calcium ion binding"/>
    <property type="evidence" value="ECO:0007669"/>
    <property type="project" value="InterPro"/>
</dbReference>
<feature type="disulfide bond" evidence="14">
    <location>
        <begin position="155"/>
        <end position="173"/>
    </location>
</feature>
<dbReference type="InterPro" id="IPR011042">
    <property type="entry name" value="6-blade_b-propeller_TolB-like"/>
</dbReference>
<keyword evidence="9 16" id="KW-1133">Transmembrane helix</keyword>
<dbReference type="SMART" id="SM00179">
    <property type="entry name" value="EGF_CA"/>
    <property type="match status" value="2"/>
</dbReference>
<evidence type="ECO:0000256" key="8">
    <source>
        <dbReference type="ARBA" id="ARBA00022837"/>
    </source>
</evidence>
<evidence type="ECO:0008006" key="22">
    <source>
        <dbReference type="Google" id="ProtNLM"/>
    </source>
</evidence>
<evidence type="ECO:0000313" key="21">
    <source>
        <dbReference type="Proteomes" id="UP001460270"/>
    </source>
</evidence>